<accession>X0YNB5</accession>
<dbReference type="HAMAP" id="MF_00498">
    <property type="entry name" value="UPF0179"/>
    <property type="match status" value="1"/>
</dbReference>
<name>X0YNB5_9ZZZZ</name>
<proteinExistence type="inferred from homology"/>
<dbReference type="Pfam" id="PF03684">
    <property type="entry name" value="UPF0179"/>
    <property type="match status" value="1"/>
</dbReference>
<dbReference type="PANTHER" id="PTHR40699:SF1">
    <property type="entry name" value="UPF0179 PROTEIN MJ1627"/>
    <property type="match status" value="1"/>
</dbReference>
<dbReference type="PANTHER" id="PTHR40699">
    <property type="entry name" value="UPF0179 PROTEIN MJ1627"/>
    <property type="match status" value="1"/>
</dbReference>
<sequence>MSLVTLIGEKLAKKEKEFTYLGPNNECRNCKLKTVCFNLKPGRTYKITNVRDKRHNCNVHEGAVTVVDVKEMPIMAAIDKKLSEGSESTIENKECNSIGCVNYEFCSVILQKDKKYKITKIYESIECPIGYELQKAELSE</sequence>
<evidence type="ECO:0000313" key="1">
    <source>
        <dbReference type="EMBL" id="GAG57774.1"/>
    </source>
</evidence>
<reference evidence="1" key="1">
    <citation type="journal article" date="2014" name="Front. Microbiol.">
        <title>High frequency of phylogenetically diverse reductive dehalogenase-homologous genes in deep subseafloor sedimentary metagenomes.</title>
        <authorList>
            <person name="Kawai M."/>
            <person name="Futagami T."/>
            <person name="Toyoda A."/>
            <person name="Takaki Y."/>
            <person name="Nishi S."/>
            <person name="Hori S."/>
            <person name="Arai W."/>
            <person name="Tsubouchi T."/>
            <person name="Morono Y."/>
            <person name="Uchiyama I."/>
            <person name="Ito T."/>
            <person name="Fujiyama A."/>
            <person name="Inagaki F."/>
            <person name="Takami H."/>
        </authorList>
    </citation>
    <scope>NUCLEOTIDE SEQUENCE</scope>
    <source>
        <strain evidence="1">Expedition CK06-06</strain>
    </source>
</reference>
<dbReference type="AlphaFoldDB" id="X0YNB5"/>
<dbReference type="InterPro" id="IPR005369">
    <property type="entry name" value="UPF0179"/>
</dbReference>
<gene>
    <name evidence="1" type="ORF">S01H4_13875</name>
</gene>
<protein>
    <submittedName>
        <fullName evidence="1">Uncharacterized protein</fullName>
    </submittedName>
</protein>
<dbReference type="EMBL" id="BART01006100">
    <property type="protein sequence ID" value="GAG57774.1"/>
    <property type="molecule type" value="Genomic_DNA"/>
</dbReference>
<comment type="caution">
    <text evidence="1">The sequence shown here is derived from an EMBL/GenBank/DDBJ whole genome shotgun (WGS) entry which is preliminary data.</text>
</comment>
<organism evidence="1">
    <name type="scientific">marine sediment metagenome</name>
    <dbReference type="NCBI Taxonomy" id="412755"/>
    <lineage>
        <taxon>unclassified sequences</taxon>
        <taxon>metagenomes</taxon>
        <taxon>ecological metagenomes</taxon>
    </lineage>
</organism>